<evidence type="ECO:0000313" key="3">
    <source>
        <dbReference type="Proteomes" id="UP000250266"/>
    </source>
</evidence>
<name>A0A8E2DZG1_9PEZI</name>
<evidence type="ECO:0000259" key="1">
    <source>
        <dbReference type="Pfam" id="PF09370"/>
    </source>
</evidence>
<feature type="non-terminal residue" evidence="2">
    <location>
        <position position="201"/>
    </location>
</feature>
<dbReference type="InterPro" id="IPR009215">
    <property type="entry name" value="TIM-br_IGPS-like"/>
</dbReference>
<dbReference type="PANTHER" id="PTHR31862:SF1">
    <property type="entry name" value="UPF0261 DOMAIN PROTEIN (AFU_ORTHOLOGUE AFUA_1G10120)"/>
    <property type="match status" value="1"/>
</dbReference>
<organism evidence="2 3">
    <name type="scientific">Lepidopterella palustris CBS 459.81</name>
    <dbReference type="NCBI Taxonomy" id="1314670"/>
    <lineage>
        <taxon>Eukaryota</taxon>
        <taxon>Fungi</taxon>
        <taxon>Dikarya</taxon>
        <taxon>Ascomycota</taxon>
        <taxon>Pezizomycotina</taxon>
        <taxon>Dothideomycetes</taxon>
        <taxon>Pleosporomycetidae</taxon>
        <taxon>Mytilinidiales</taxon>
        <taxon>Argynnaceae</taxon>
        <taxon>Lepidopterella</taxon>
    </lineage>
</organism>
<dbReference type="GO" id="GO:0003824">
    <property type="term" value="F:catalytic activity"/>
    <property type="evidence" value="ECO:0007669"/>
    <property type="project" value="InterPro"/>
</dbReference>
<dbReference type="Gene3D" id="3.20.20.70">
    <property type="entry name" value="Aldolase class I"/>
    <property type="match status" value="1"/>
</dbReference>
<dbReference type="Pfam" id="PF09370">
    <property type="entry name" value="PEP_hydrolase"/>
    <property type="match status" value="1"/>
</dbReference>
<dbReference type="InterPro" id="IPR013785">
    <property type="entry name" value="Aldolase_TIM"/>
</dbReference>
<proteinExistence type="predicted"/>
<dbReference type="InterPro" id="IPR051353">
    <property type="entry name" value="Tobamovirus_resist_UPF0261"/>
</dbReference>
<sequence>MPPPTNRKGIVNLKNHLRNGKAIVGFIEIVGGDLIIIYKSGHFQMAGRGLLAGLILCGNAEVLPIAKQSPVLAGIHRSMPAFRTQFKGIGDTGLQNFPCGPHRWLILTEPRRSRLQLSRGMELLTTPYVFSTAEAVKMSTIGTHVSFTTSGNCGAATEDAQHILSMDKCIHGFNGASSMERFPVEEAIIITRSFKRMIQSR</sequence>
<dbReference type="EMBL" id="KV745452">
    <property type="protein sequence ID" value="OCK74572.1"/>
    <property type="molecule type" value="Genomic_DNA"/>
</dbReference>
<dbReference type="Proteomes" id="UP000250266">
    <property type="component" value="Unassembled WGS sequence"/>
</dbReference>
<feature type="domain" description="TIM-barrel" evidence="1">
    <location>
        <begin position="27"/>
        <end position="98"/>
    </location>
</feature>
<dbReference type="SUPFAM" id="SSF51621">
    <property type="entry name" value="Phosphoenolpyruvate/pyruvate domain"/>
    <property type="match status" value="1"/>
</dbReference>
<reference evidence="2 3" key="1">
    <citation type="journal article" date="2016" name="Nat. Commun.">
        <title>Ectomycorrhizal ecology is imprinted in the genome of the dominant symbiotic fungus Cenococcum geophilum.</title>
        <authorList>
            <consortium name="DOE Joint Genome Institute"/>
            <person name="Peter M."/>
            <person name="Kohler A."/>
            <person name="Ohm R.A."/>
            <person name="Kuo A."/>
            <person name="Krutzmann J."/>
            <person name="Morin E."/>
            <person name="Arend M."/>
            <person name="Barry K.W."/>
            <person name="Binder M."/>
            <person name="Choi C."/>
            <person name="Clum A."/>
            <person name="Copeland A."/>
            <person name="Grisel N."/>
            <person name="Haridas S."/>
            <person name="Kipfer T."/>
            <person name="LaButti K."/>
            <person name="Lindquist E."/>
            <person name="Lipzen A."/>
            <person name="Maire R."/>
            <person name="Meier B."/>
            <person name="Mihaltcheva S."/>
            <person name="Molinier V."/>
            <person name="Murat C."/>
            <person name="Poggeler S."/>
            <person name="Quandt C.A."/>
            <person name="Sperisen C."/>
            <person name="Tritt A."/>
            <person name="Tisserant E."/>
            <person name="Crous P.W."/>
            <person name="Henrissat B."/>
            <person name="Nehls U."/>
            <person name="Egli S."/>
            <person name="Spatafora J.W."/>
            <person name="Grigoriev I.V."/>
            <person name="Martin F.M."/>
        </authorList>
    </citation>
    <scope>NUCLEOTIDE SEQUENCE [LARGE SCALE GENOMIC DNA]</scope>
    <source>
        <strain evidence="2 3">CBS 459.81</strain>
    </source>
</reference>
<dbReference type="InterPro" id="IPR015813">
    <property type="entry name" value="Pyrv/PenolPyrv_kinase-like_dom"/>
</dbReference>
<protein>
    <recommendedName>
        <fullName evidence="1">TIM-barrel domain-containing protein</fullName>
    </recommendedName>
</protein>
<dbReference type="OrthoDB" id="10264588at2759"/>
<gene>
    <name evidence="2" type="ORF">K432DRAFT_437918</name>
</gene>
<dbReference type="AlphaFoldDB" id="A0A8E2DZG1"/>
<keyword evidence="3" id="KW-1185">Reference proteome</keyword>
<accession>A0A8E2DZG1</accession>
<evidence type="ECO:0000313" key="2">
    <source>
        <dbReference type="EMBL" id="OCK74572.1"/>
    </source>
</evidence>
<dbReference type="PANTHER" id="PTHR31862">
    <property type="entry name" value="UPF0261 DOMAIN PROTEIN (AFU_ORTHOLOGUE AFUA_1G10120)"/>
    <property type="match status" value="1"/>
</dbReference>